<feature type="domain" description="Bacterial Ig-like" evidence="3">
    <location>
        <begin position="635"/>
        <end position="715"/>
    </location>
</feature>
<evidence type="ECO:0000259" key="2">
    <source>
        <dbReference type="Pfam" id="PF17936"/>
    </source>
</evidence>
<feature type="compositionally biased region" description="Low complexity" evidence="1">
    <location>
        <begin position="260"/>
        <end position="276"/>
    </location>
</feature>
<feature type="compositionally biased region" description="Polar residues" evidence="1">
    <location>
        <begin position="173"/>
        <end position="186"/>
    </location>
</feature>
<dbReference type="NCBIfam" id="TIGR02059">
    <property type="entry name" value="swm_rep_I"/>
    <property type="match status" value="2"/>
</dbReference>
<evidence type="ECO:0000313" key="5">
    <source>
        <dbReference type="Proteomes" id="UP001162800"/>
    </source>
</evidence>
<feature type="domain" description="Bacterial Ig" evidence="2">
    <location>
        <begin position="257"/>
        <end position="341"/>
    </location>
</feature>
<dbReference type="Pfam" id="PF17936">
    <property type="entry name" value="Big_6"/>
    <property type="match status" value="7"/>
</dbReference>
<feature type="region of interest" description="Disordered" evidence="1">
    <location>
        <begin position="63"/>
        <end position="107"/>
    </location>
</feature>
<evidence type="ECO:0000313" key="4">
    <source>
        <dbReference type="EMBL" id="UYG52528.1"/>
    </source>
</evidence>
<dbReference type="InterPro" id="IPR041498">
    <property type="entry name" value="Big_6"/>
</dbReference>
<feature type="region of interest" description="Disordered" evidence="1">
    <location>
        <begin position="325"/>
        <end position="349"/>
    </location>
</feature>
<feature type="domain" description="Bacterial Ig" evidence="2">
    <location>
        <begin position="6"/>
        <end position="77"/>
    </location>
</feature>
<dbReference type="NCBIfam" id="NF033510">
    <property type="entry name" value="Ca_tandemer"/>
    <property type="match status" value="11"/>
</dbReference>
<dbReference type="Pfam" id="PF13753">
    <property type="entry name" value="SWM_repeat"/>
    <property type="match status" value="2"/>
</dbReference>
<feature type="domain" description="Bacterial Ig" evidence="2">
    <location>
        <begin position="81"/>
        <end position="165"/>
    </location>
</feature>
<feature type="region of interest" description="Disordered" evidence="1">
    <location>
        <begin position="1"/>
        <end position="20"/>
    </location>
</feature>
<protein>
    <submittedName>
        <fullName evidence="4">Ig-like domain-containing protein</fullName>
    </submittedName>
</protein>
<keyword evidence="5" id="KW-1185">Reference proteome</keyword>
<feature type="region of interest" description="Disordered" evidence="1">
    <location>
        <begin position="151"/>
        <end position="195"/>
    </location>
</feature>
<feature type="domain" description="Bacterial Ig-like" evidence="3">
    <location>
        <begin position="1224"/>
        <end position="1314"/>
    </location>
</feature>
<feature type="domain" description="Bacterial Ig-like" evidence="3">
    <location>
        <begin position="538"/>
        <end position="614"/>
    </location>
</feature>
<feature type="region of interest" description="Disordered" evidence="1">
    <location>
        <begin position="623"/>
        <end position="650"/>
    </location>
</feature>
<dbReference type="Gene3D" id="2.60.40.10">
    <property type="entry name" value="Immunoglobulins"/>
    <property type="match status" value="8"/>
</dbReference>
<proteinExistence type="predicted"/>
<evidence type="ECO:0000259" key="3">
    <source>
        <dbReference type="Pfam" id="PF19077"/>
    </source>
</evidence>
<dbReference type="InterPro" id="IPR044016">
    <property type="entry name" value="Big_13"/>
</dbReference>
<feature type="region of interest" description="Disordered" evidence="1">
    <location>
        <begin position="414"/>
        <end position="433"/>
    </location>
</feature>
<sequence>MVASREETPTIEGRAEPNSAITITDANGTVVGTGTTGADGTWSVTLDYPRNNGETLTVIATDAAGNESPPSTVAAPDLTPPAAPSNLSSGSSDTTRTIISGRAEPDSTITIRDAAGNQVGTGTTLADGTWSVTLYQPLINSEALDVVATDAAGNESPPSTVAAPDLTPPAAPSNLSSGSSDTTRTIISGRAEPDSTITIRDAAGNEVGTGTTLADGTWSVTLYQPLINSEALDVVATDAAGNASLSSTVAAPDLTPPAAPTNLSSDSSDTTRTIISGRAEPDSTITILGPDGTEVGTGTVEPDGNWSVNLDSSFTNGEVLTAIASDAKGNKSTPATVEAPDTTAPSVPEGLVVSSSGLEVSGTGEAGSTIKIFVPDGTEVGTGTVDPDGNWSVNLDSSFTNGEILTAIASDAKGNKSTPATVEAPDTAAPSVPEGLVVSSSGLEVSGTGEAGSTIKIFVPDGTEVGTGTVDPDGNWSVNLDSSFTNGEILTAIASDAKGNKSTPATVEAHDTTVPDAPVISTSVAIDSDGMPFEISSGGLTRFKTLKLTGTAEPAAIITISYLGRMETFEANEDGAWSFTPGDLADGEHHFEISATDAAGNTGQPTPFTLTIDTVAPDAPLIESGWDNVGATQGSLHDGASTDDTTPTLNGTAEAGARISIFHGETFIGNADVDTNGQWSFTTPELPNGNHSFTVTATDAAGNPSLASTLFELTVGTEAPAVPSDIQISWRAMPHVSGKADFAGSVTILHGDDLLGQVETDPDGYWETDEVATWLQAAGLPEGNYGLTAIAIDSEGTSESPSTVNIFPRAMLTISGKAEAGSIVTIFHGPTRLAEVQADENGNWQKDSYGKWLNDYVLPDGNNRLTAIATDAAGNESGSYEFDLLIDQQEPPKPLITNAVEDLSDTPVAMGLGGYTRDSTPTLTGTAEGGAIIKIYEVVSFDDSTYLGYVVADSVTGEWSFTPKVLGDGVHVFFVEAIDAYGNKSEPSDGFELKVDTIAPELLSAETSSDGATLVLTYDEALDASNAPLADSFVVHVDDNQVDVTDVTVVDASVVLSLASPVLHGAVVSVTYTDPSVDDDGEALQDAVGNDAASLAATPVTNTVPDTTGPVLVSAVTSSNGYWLVLTYDEALANSNSVASFVVNVNDTPVWVFEMTVQDDRVELALASPVLHGDTVTVDYLRPPAGHGRSPIMDVHGNEASNLTGAQVTNQAMLLPYDIKVSSNDEAKPGYTNDSTPAISGKAAAGSIITIYDGGQVLGVVEADGEGNWQTDADGEWLRGSTLHDAVYRLTATATDATGNTSGYSGIFELTVDTIAPSVPKIDSAFFFQRPPLVGGAEYTLLTGTSDAGAVVKVYSSLGEKPFLGSIVADVSGKWTIRFEPPAASKDGVVVTATDAAGNSSVYSDSVVPTPTFGPGPQGFSFSDDNGLSIAMDGSADDMTPLFSGTTEAGRPMTAFGGATAEESRTWFFMPEESLDESSRQMTADTTGTEGDASGGRENTVEEVAPEAATGFSLASMEMTEPLLFPASAEPVSPGNGVESGAESTDAGLMPAQANAAGHMDDPQAGSVLAFAARPADGNHIDLSQLLSGAPAEAGALPQGEDQAMIAGFDSAARGEGDAAGMAFSPEFLGFTVQDATELEKLTASQPLLVV</sequence>
<organism evidence="4 5">
    <name type="scientific">Comamonas endophytica</name>
    <dbReference type="NCBI Taxonomy" id="2949090"/>
    <lineage>
        <taxon>Bacteria</taxon>
        <taxon>Pseudomonadati</taxon>
        <taxon>Pseudomonadota</taxon>
        <taxon>Betaproteobacteria</taxon>
        <taxon>Burkholderiales</taxon>
        <taxon>Comamonadaceae</taxon>
        <taxon>Comamonas</taxon>
    </lineage>
</organism>
<feature type="domain" description="Bacterial Ig" evidence="2">
    <location>
        <begin position="429"/>
        <end position="511"/>
    </location>
</feature>
<feature type="compositionally biased region" description="Polar residues" evidence="1">
    <location>
        <begin position="1480"/>
        <end position="1489"/>
    </location>
</feature>
<dbReference type="EMBL" id="CP106881">
    <property type="protein sequence ID" value="UYG52528.1"/>
    <property type="molecule type" value="Genomic_DNA"/>
</dbReference>
<feature type="region of interest" description="Disordered" evidence="1">
    <location>
        <begin position="248"/>
        <end position="304"/>
    </location>
</feature>
<feature type="compositionally biased region" description="Polar residues" evidence="1">
    <location>
        <begin position="85"/>
        <end position="98"/>
    </location>
</feature>
<reference evidence="4" key="1">
    <citation type="submission" date="2022-09" db="EMBL/GenBank/DDBJ databases">
        <title>The complete genome of Acidovorax sp. 5MLIR.</title>
        <authorList>
            <person name="Liu L."/>
            <person name="Yue J."/>
            <person name="Yang F."/>
            <person name="Yuan J."/>
            <person name="Li L."/>
        </authorList>
    </citation>
    <scope>NUCLEOTIDE SEQUENCE</scope>
    <source>
        <strain evidence="4">5MLIR</strain>
    </source>
</reference>
<accession>A0ABY6GBU9</accession>
<feature type="domain" description="Bacterial Ig" evidence="2">
    <location>
        <begin position="344"/>
        <end position="426"/>
    </location>
</feature>
<name>A0ABY6GBU9_9BURK</name>
<dbReference type="InterPro" id="IPR028059">
    <property type="entry name" value="SWM_rpt"/>
</dbReference>
<dbReference type="Pfam" id="PF19077">
    <property type="entry name" value="Big_13"/>
    <property type="match status" value="3"/>
</dbReference>
<feature type="domain" description="Bacterial Ig" evidence="2">
    <location>
        <begin position="1339"/>
        <end position="1407"/>
    </location>
</feature>
<feature type="region of interest" description="Disordered" evidence="1">
    <location>
        <begin position="1473"/>
        <end position="1499"/>
    </location>
</feature>
<feature type="domain" description="Bacterial Ig" evidence="2">
    <location>
        <begin position="169"/>
        <end position="253"/>
    </location>
</feature>
<dbReference type="Gene3D" id="3.30.420.430">
    <property type="match status" value="4"/>
</dbReference>
<dbReference type="InterPro" id="IPR013783">
    <property type="entry name" value="Ig-like_fold"/>
</dbReference>
<evidence type="ECO:0000256" key="1">
    <source>
        <dbReference type="SAM" id="MobiDB-lite"/>
    </source>
</evidence>
<gene>
    <name evidence="4" type="ORF">M9799_04615</name>
</gene>
<dbReference type="InterPro" id="IPR011801">
    <property type="entry name" value="Swm_rep_I_cyn"/>
</dbReference>
<dbReference type="Proteomes" id="UP001162800">
    <property type="component" value="Chromosome"/>
</dbReference>